<dbReference type="Gene3D" id="1.20.140.10">
    <property type="entry name" value="Butyryl-CoA Dehydrogenase, subunit A, domain 3"/>
    <property type="match status" value="1"/>
</dbReference>
<keyword evidence="5" id="KW-0560">Oxidoreductase</keyword>
<dbReference type="InterPro" id="IPR006091">
    <property type="entry name" value="Acyl-CoA_Oxase/DH_mid-dom"/>
</dbReference>
<dbReference type="InterPro" id="IPR052904">
    <property type="entry name" value="Acyl-CoA_dehydrogenase-like"/>
</dbReference>
<dbReference type="Pfam" id="PF18158">
    <property type="entry name" value="AidB_N"/>
    <property type="match status" value="1"/>
</dbReference>
<keyword evidence="4 5" id="KW-0274">FAD</keyword>
<feature type="domain" description="Acyl-CoA oxidase/dehydrogenase middle" evidence="7">
    <location>
        <begin position="186"/>
        <end position="283"/>
    </location>
</feature>
<dbReference type="PANTHER" id="PTHR42707:SF3">
    <property type="entry name" value="ACYL-COA DEHYDROGENASE AIDB-RELATED"/>
    <property type="match status" value="1"/>
</dbReference>
<name>A0A066RNV4_9GAMM</name>
<keyword evidence="10" id="KW-1185">Reference proteome</keyword>
<dbReference type="InterPro" id="IPR006089">
    <property type="entry name" value="Acyl-CoA_DH_CS"/>
</dbReference>
<dbReference type="OrthoDB" id="9771038at2"/>
<dbReference type="GO" id="GO:0003995">
    <property type="term" value="F:acyl-CoA dehydrogenase activity"/>
    <property type="evidence" value="ECO:0007669"/>
    <property type="project" value="InterPro"/>
</dbReference>
<comment type="caution">
    <text evidence="9">The sequence shown here is derived from an EMBL/GenBank/DDBJ whole genome shotgun (WGS) entry which is preliminary data.</text>
</comment>
<dbReference type="InterPro" id="IPR009100">
    <property type="entry name" value="AcylCoA_DH/oxidase_NM_dom_sf"/>
</dbReference>
<evidence type="ECO:0000256" key="2">
    <source>
        <dbReference type="ARBA" id="ARBA00009347"/>
    </source>
</evidence>
<dbReference type="InterPro" id="IPR009075">
    <property type="entry name" value="AcylCo_DH/oxidase_C"/>
</dbReference>
<dbReference type="STRING" id="1654360.EA58_08475"/>
<dbReference type="InterPro" id="IPR041504">
    <property type="entry name" value="AidB_N"/>
</dbReference>
<dbReference type="SUPFAM" id="SSF47203">
    <property type="entry name" value="Acyl-CoA dehydrogenase C-terminal domain-like"/>
    <property type="match status" value="1"/>
</dbReference>
<dbReference type="Proteomes" id="UP000027192">
    <property type="component" value="Unassembled WGS sequence"/>
</dbReference>
<evidence type="ECO:0000256" key="3">
    <source>
        <dbReference type="ARBA" id="ARBA00022630"/>
    </source>
</evidence>
<dbReference type="PANTHER" id="PTHR42707">
    <property type="entry name" value="ACYL-COA DEHYDROGENASE"/>
    <property type="match status" value="1"/>
</dbReference>
<gene>
    <name evidence="9" type="ORF">EA58_08475</name>
</gene>
<evidence type="ECO:0000256" key="4">
    <source>
        <dbReference type="ARBA" id="ARBA00022827"/>
    </source>
</evidence>
<evidence type="ECO:0000259" key="8">
    <source>
        <dbReference type="Pfam" id="PF18158"/>
    </source>
</evidence>
<dbReference type="RefSeq" id="WP_036751235.1">
    <property type="nucleotide sequence ID" value="NZ_JAGSGC010000017.1"/>
</dbReference>
<proteinExistence type="inferred from homology"/>
<sequence length="554" mass="61808">MTDQPTSIHHPDTHLVFNQPAPLENYNAYDTDPVLNYWVTQFSGNWANDRLSEFGHHIGHELLEAGFLANRHLPEFQPHNRFGYRIDQVDYHPAYHQLMAHAIEAGHISLPWTQPRPGAHVARAAMAFLHNQADPGSGCPLTMTFACVPALRHQPNIAEQWLPKILSTQYDGSNKPYFEKAGVTIGMAMTEKQGGSDVRANTTIATPVQESGPGQVYSLVGHKWFCSAPMCDAFLVLAKTGEQLSCFLVPRWREDGSKNPIHIQRLKNKLGNRSNASAEIEFRGAHGWLLGEEGRGIRTIIDMVALTRYDCMIGSSALMAQAAKEAIWHTSGRSVFGKNLHDQPLMINVLADLALEAEAALAITLRIAHALDHIENPQQAALIRSATAIGKYWICKRAIQQTAEAMECIGGVGYVEENMTSRLYREAPVNSIWEGSGNVQCLDLLRVLHHEPDTFKALFREFEKAQGRHPLFDQKLAALKADFADQQDIEVRARGLMEQLALIWQAATLFTYGEPQIAEAFALARLSNHPSHQFGTLPRTIDTKFIVERALVRL</sequence>
<evidence type="ECO:0000259" key="7">
    <source>
        <dbReference type="Pfam" id="PF02770"/>
    </source>
</evidence>
<dbReference type="Gene3D" id="2.40.110.20">
    <property type="match status" value="1"/>
</dbReference>
<dbReference type="Pfam" id="PF02770">
    <property type="entry name" value="Acyl-CoA_dh_M"/>
    <property type="match status" value="1"/>
</dbReference>
<evidence type="ECO:0000256" key="5">
    <source>
        <dbReference type="RuleBase" id="RU362125"/>
    </source>
</evidence>
<dbReference type="EMBL" id="JMIB01000015">
    <property type="protein sequence ID" value="KDM92039.1"/>
    <property type="molecule type" value="Genomic_DNA"/>
</dbReference>
<dbReference type="SUPFAM" id="SSF56645">
    <property type="entry name" value="Acyl-CoA dehydrogenase NM domain-like"/>
    <property type="match status" value="1"/>
</dbReference>
<dbReference type="PROSITE" id="PS00073">
    <property type="entry name" value="ACYL_COA_DH_2"/>
    <property type="match status" value="1"/>
</dbReference>
<organism evidence="9 10">
    <name type="scientific">Photobacterium galatheae</name>
    <dbReference type="NCBI Taxonomy" id="1654360"/>
    <lineage>
        <taxon>Bacteria</taxon>
        <taxon>Pseudomonadati</taxon>
        <taxon>Pseudomonadota</taxon>
        <taxon>Gammaproteobacteria</taxon>
        <taxon>Vibrionales</taxon>
        <taxon>Vibrionaceae</taxon>
        <taxon>Photobacterium</taxon>
    </lineage>
</organism>
<feature type="domain" description="Acyl-CoA dehydrogenase/oxidase C-terminal" evidence="6">
    <location>
        <begin position="294"/>
        <end position="448"/>
    </location>
</feature>
<dbReference type="InterPro" id="IPR036250">
    <property type="entry name" value="AcylCo_DH-like_C"/>
</dbReference>
<feature type="domain" description="Adaptive response protein AidB N-terminal" evidence="8">
    <location>
        <begin position="18"/>
        <end position="171"/>
    </location>
</feature>
<comment type="cofactor">
    <cofactor evidence="1 5">
        <name>FAD</name>
        <dbReference type="ChEBI" id="CHEBI:57692"/>
    </cofactor>
</comment>
<accession>A0A066RNV4</accession>
<dbReference type="Gene3D" id="6.10.250.600">
    <property type="match status" value="1"/>
</dbReference>
<evidence type="ECO:0000259" key="6">
    <source>
        <dbReference type="Pfam" id="PF00441"/>
    </source>
</evidence>
<dbReference type="Pfam" id="PF00441">
    <property type="entry name" value="Acyl-CoA_dh_1"/>
    <property type="match status" value="1"/>
</dbReference>
<protein>
    <submittedName>
        <fullName evidence="9">Acyl-CoA dehydrogenase</fullName>
    </submittedName>
</protein>
<evidence type="ECO:0000256" key="1">
    <source>
        <dbReference type="ARBA" id="ARBA00001974"/>
    </source>
</evidence>
<evidence type="ECO:0000313" key="9">
    <source>
        <dbReference type="EMBL" id="KDM92039.1"/>
    </source>
</evidence>
<comment type="similarity">
    <text evidence="2 5">Belongs to the acyl-CoA dehydrogenase family.</text>
</comment>
<dbReference type="AlphaFoldDB" id="A0A066RNV4"/>
<evidence type="ECO:0000313" key="10">
    <source>
        <dbReference type="Proteomes" id="UP000027192"/>
    </source>
</evidence>
<keyword evidence="3 5" id="KW-0285">Flavoprotein</keyword>
<reference evidence="9 10" key="1">
    <citation type="submission" date="2014-04" db="EMBL/GenBank/DDBJ databases">
        <title>Draft genome sequence of Photobacterium halotolerans S2753: a solonamide, ngercheumicin and holomycin producer.</title>
        <authorList>
            <person name="Machado H.R."/>
            <person name="Gram L."/>
        </authorList>
    </citation>
    <scope>NUCLEOTIDE SEQUENCE [LARGE SCALE GENOMIC DNA]</scope>
    <source>
        <strain evidence="9 10">S2753</strain>
    </source>
</reference>